<dbReference type="EnsemblPlants" id="PNT66278">
    <property type="protein sequence ID" value="PNT66278"/>
    <property type="gene ID" value="BRADI_3g09534v3"/>
</dbReference>
<dbReference type="Gene3D" id="3.60.10.10">
    <property type="entry name" value="Endonuclease/exonuclease/phosphatase"/>
    <property type="match status" value="1"/>
</dbReference>
<evidence type="ECO:0000313" key="2">
    <source>
        <dbReference type="EMBL" id="PNT66278.1"/>
    </source>
</evidence>
<dbReference type="PANTHER" id="PTHR33710">
    <property type="entry name" value="BNAC02G09200D PROTEIN"/>
    <property type="match status" value="1"/>
</dbReference>
<evidence type="ECO:0000259" key="1">
    <source>
        <dbReference type="Pfam" id="PF03372"/>
    </source>
</evidence>
<gene>
    <name evidence="2" type="ORF">BRADI_3g09534v3</name>
</gene>
<reference evidence="2 3" key="1">
    <citation type="journal article" date="2010" name="Nature">
        <title>Genome sequencing and analysis of the model grass Brachypodium distachyon.</title>
        <authorList>
            <consortium name="International Brachypodium Initiative"/>
        </authorList>
    </citation>
    <scope>NUCLEOTIDE SEQUENCE [LARGE SCALE GENOMIC DNA]</scope>
    <source>
        <strain evidence="2 3">Bd21</strain>
    </source>
</reference>
<dbReference type="OrthoDB" id="1267182at2759"/>
<dbReference type="FunCoup" id="A0A2K2CW73">
    <property type="interactions" value="2"/>
</dbReference>
<dbReference type="STRING" id="15368.A0A2K2CW73"/>
<feature type="domain" description="Endonuclease/exonuclease/phosphatase" evidence="1">
    <location>
        <begin position="80"/>
        <end position="200"/>
    </location>
</feature>
<dbReference type="Pfam" id="PF03372">
    <property type="entry name" value="Exo_endo_phos"/>
    <property type="match status" value="1"/>
</dbReference>
<dbReference type="InterPro" id="IPR036691">
    <property type="entry name" value="Endo/exonu/phosph_ase_sf"/>
</dbReference>
<accession>A0A2K2CW73</accession>
<dbReference type="InParanoid" id="A0A2K2CW73"/>
<dbReference type="GO" id="GO:0003824">
    <property type="term" value="F:catalytic activity"/>
    <property type="evidence" value="ECO:0007669"/>
    <property type="project" value="InterPro"/>
</dbReference>
<dbReference type="PANTHER" id="PTHR33710:SF48">
    <property type="entry name" value="OS02G0307075 PROTEIN"/>
    <property type="match status" value="1"/>
</dbReference>
<dbReference type="InterPro" id="IPR005135">
    <property type="entry name" value="Endo/exonuclease/phosphatase"/>
</dbReference>
<sequence>MEGDGDTSQTNADVLPEEELLELAADSRAPLPAADITLLASSCGLLTAWDDGEWVCSSCSLGSFCITCSFQSRVSDLALSVTNVYGPCDPADKPSFLDELVQTGQSVSGPWAILGDFNLILRPSERSNANFNFVDAAAFTDTINSFDLQELPLLGRSFTWSNQQLTPILVRLDRALVNLAWSTTFPDSTTSFLPRATSDHVPIILSAATNVPKPTIFRFNSHLLASAPFCQRARHVWLSFGPAHRSKGQPGLLCRRLKRVREETKKWMRQSRSPQALAKNFLIVISFLDRIEEFRPLAAPEFSLRAATVKSPDDQPLLQTKGVAT</sequence>
<name>A0A2K2CW73_BRADI</name>
<dbReference type="EMBL" id="CM000882">
    <property type="protein sequence ID" value="PNT66278.1"/>
    <property type="molecule type" value="Genomic_DNA"/>
</dbReference>
<keyword evidence="4" id="KW-1185">Reference proteome</keyword>
<dbReference type="Proteomes" id="UP000008810">
    <property type="component" value="Chromosome 3"/>
</dbReference>
<dbReference type="AlphaFoldDB" id="A0A2K2CW73"/>
<dbReference type="Gramene" id="PNT66278">
    <property type="protein sequence ID" value="PNT66278"/>
    <property type="gene ID" value="BRADI_3g09534v3"/>
</dbReference>
<protein>
    <recommendedName>
        <fullName evidence="1">Endonuclease/exonuclease/phosphatase domain-containing protein</fullName>
    </recommendedName>
</protein>
<reference evidence="2" key="2">
    <citation type="submission" date="2017-06" db="EMBL/GenBank/DDBJ databases">
        <title>WGS assembly of Brachypodium distachyon.</title>
        <authorList>
            <consortium name="The International Brachypodium Initiative"/>
            <person name="Lucas S."/>
            <person name="Harmon-Smith M."/>
            <person name="Lail K."/>
            <person name="Tice H."/>
            <person name="Grimwood J."/>
            <person name="Bruce D."/>
            <person name="Barry K."/>
            <person name="Shu S."/>
            <person name="Lindquist E."/>
            <person name="Wang M."/>
            <person name="Pitluck S."/>
            <person name="Vogel J.P."/>
            <person name="Garvin D.F."/>
            <person name="Mockler T.C."/>
            <person name="Schmutz J."/>
            <person name="Rokhsar D."/>
            <person name="Bevan M.W."/>
        </authorList>
    </citation>
    <scope>NUCLEOTIDE SEQUENCE</scope>
    <source>
        <strain evidence="2">Bd21</strain>
    </source>
</reference>
<dbReference type="SUPFAM" id="SSF56219">
    <property type="entry name" value="DNase I-like"/>
    <property type="match status" value="1"/>
</dbReference>
<evidence type="ECO:0000313" key="4">
    <source>
        <dbReference type="Proteomes" id="UP000008810"/>
    </source>
</evidence>
<proteinExistence type="predicted"/>
<evidence type="ECO:0000313" key="3">
    <source>
        <dbReference type="EnsemblPlants" id="PNT66278"/>
    </source>
</evidence>
<organism evidence="2">
    <name type="scientific">Brachypodium distachyon</name>
    <name type="common">Purple false brome</name>
    <name type="synonym">Trachynia distachya</name>
    <dbReference type="NCBI Taxonomy" id="15368"/>
    <lineage>
        <taxon>Eukaryota</taxon>
        <taxon>Viridiplantae</taxon>
        <taxon>Streptophyta</taxon>
        <taxon>Embryophyta</taxon>
        <taxon>Tracheophyta</taxon>
        <taxon>Spermatophyta</taxon>
        <taxon>Magnoliopsida</taxon>
        <taxon>Liliopsida</taxon>
        <taxon>Poales</taxon>
        <taxon>Poaceae</taxon>
        <taxon>BOP clade</taxon>
        <taxon>Pooideae</taxon>
        <taxon>Stipodae</taxon>
        <taxon>Brachypodieae</taxon>
        <taxon>Brachypodium</taxon>
    </lineage>
</organism>
<reference evidence="3" key="3">
    <citation type="submission" date="2018-08" db="UniProtKB">
        <authorList>
            <consortium name="EnsemblPlants"/>
        </authorList>
    </citation>
    <scope>IDENTIFICATION</scope>
    <source>
        <strain evidence="3">cv. Bd21</strain>
    </source>
</reference>